<dbReference type="GO" id="GO:0000785">
    <property type="term" value="C:chromatin"/>
    <property type="evidence" value="ECO:0007669"/>
    <property type="project" value="TreeGrafter"/>
</dbReference>
<dbReference type="InterPro" id="IPR051571">
    <property type="entry name" value="N-CoR_corepressor"/>
</dbReference>
<dbReference type="WBParaSite" id="Hba_19873">
    <property type="protein sequence ID" value="Hba_19873"/>
    <property type="gene ID" value="Hba_19873"/>
</dbReference>
<organism evidence="4 5">
    <name type="scientific">Heterorhabditis bacteriophora</name>
    <name type="common">Entomopathogenic nematode worm</name>
    <dbReference type="NCBI Taxonomy" id="37862"/>
    <lineage>
        <taxon>Eukaryota</taxon>
        <taxon>Metazoa</taxon>
        <taxon>Ecdysozoa</taxon>
        <taxon>Nematoda</taxon>
        <taxon>Chromadorea</taxon>
        <taxon>Rhabditida</taxon>
        <taxon>Rhabditina</taxon>
        <taxon>Rhabditomorpha</taxon>
        <taxon>Strongyloidea</taxon>
        <taxon>Heterorhabditidae</taxon>
        <taxon>Heterorhabditis</taxon>
    </lineage>
</organism>
<evidence type="ECO:0000256" key="2">
    <source>
        <dbReference type="SAM" id="Coils"/>
    </source>
</evidence>
<sequence length="448" mass="50707">MRHLMFPTGVSNSPITATDATVAPQQSIEFLRALAAQLQNAQNAQAQQTNQLMQNFSQVQPSAAHVAQQIQVAAQHVQSASVLQQLQVNNHLRSQSQQIAQQHQQHVEAHQQQAQAIIQAHASFALQHAALSRASQPQSVTAVSTHSGTATSSLGQKHIEESHRRPSLMSNFFPQPVLQNSNVNQQPSIVKDDKAQLCVDTGVPSGAAHGITKAEPSPGGATPQSIEKDSEEQAEKKAMSDRLEAIERERKQADQQVEALIKRCERYRNVKKESEQDIKLEPINGEAEETENMPLWEKIIMENKKKVVEARTRNPFLSNLPPMSVMPLYHEPRDAPGMAELLERHKEFRPQLVQMLVERKRAEDASNRCTLEKYNVLLREWTKKVEKWESSPKKLVRDAKHREIFERTFPELKKQREDKERSGRNERINLRVHDTTDFLTIPGERVSV</sequence>
<proteinExistence type="inferred from homology"/>
<accession>A0A1I7XQR3</accession>
<feature type="compositionally biased region" description="Polar residues" evidence="3">
    <location>
        <begin position="137"/>
        <end position="155"/>
    </location>
</feature>
<dbReference type="PANTHER" id="PTHR13992:SF39">
    <property type="entry name" value="SMRTER, ISOFORM G"/>
    <property type="match status" value="1"/>
</dbReference>
<dbReference type="GO" id="GO:0006357">
    <property type="term" value="P:regulation of transcription by RNA polymerase II"/>
    <property type="evidence" value="ECO:0007669"/>
    <property type="project" value="TreeGrafter"/>
</dbReference>
<feature type="region of interest" description="Disordered" evidence="3">
    <location>
        <begin position="137"/>
        <end position="172"/>
    </location>
</feature>
<dbReference type="Proteomes" id="UP000095283">
    <property type="component" value="Unplaced"/>
</dbReference>
<evidence type="ECO:0000256" key="1">
    <source>
        <dbReference type="ARBA" id="ARBA00010097"/>
    </source>
</evidence>
<protein>
    <submittedName>
        <fullName evidence="5">Uncharacterized protein</fullName>
    </submittedName>
</protein>
<feature type="region of interest" description="Disordered" evidence="3">
    <location>
        <begin position="207"/>
        <end position="229"/>
    </location>
</feature>
<keyword evidence="4" id="KW-1185">Reference proteome</keyword>
<comment type="similarity">
    <text evidence="1">Belongs to the N-CoR nuclear receptor corepressors family.</text>
</comment>
<dbReference type="PANTHER" id="PTHR13992">
    <property type="entry name" value="NUCLEAR RECEPTOR CO-REPRESSOR RELATED NCOR"/>
    <property type="match status" value="1"/>
</dbReference>
<evidence type="ECO:0000256" key="3">
    <source>
        <dbReference type="SAM" id="MobiDB-lite"/>
    </source>
</evidence>
<keyword evidence="2" id="KW-0175">Coiled coil</keyword>
<feature type="coiled-coil region" evidence="2">
    <location>
        <begin position="229"/>
        <end position="277"/>
    </location>
</feature>
<evidence type="ECO:0000313" key="4">
    <source>
        <dbReference type="Proteomes" id="UP000095283"/>
    </source>
</evidence>
<dbReference type="AlphaFoldDB" id="A0A1I7XQR3"/>
<name>A0A1I7XQR3_HETBA</name>
<reference evidence="5" key="1">
    <citation type="submission" date="2016-11" db="UniProtKB">
        <authorList>
            <consortium name="WormBaseParasite"/>
        </authorList>
    </citation>
    <scope>IDENTIFICATION</scope>
</reference>
<evidence type="ECO:0000313" key="5">
    <source>
        <dbReference type="WBParaSite" id="Hba_19873"/>
    </source>
</evidence>